<proteinExistence type="predicted"/>
<reference evidence="1" key="1">
    <citation type="journal article" date="2020" name="Nature">
        <title>Giant virus diversity and host interactions through global metagenomics.</title>
        <authorList>
            <person name="Schulz F."/>
            <person name="Roux S."/>
            <person name="Paez-Espino D."/>
            <person name="Jungbluth S."/>
            <person name="Walsh D.A."/>
            <person name="Denef V.J."/>
            <person name="McMahon K.D."/>
            <person name="Konstantinidis K.T."/>
            <person name="Eloe-Fadrosh E.A."/>
            <person name="Kyrpides N.C."/>
            <person name="Woyke T."/>
        </authorList>
    </citation>
    <scope>NUCLEOTIDE SEQUENCE</scope>
    <source>
        <strain evidence="1">GVMAG-M-3300023179-2</strain>
    </source>
</reference>
<organism evidence="1">
    <name type="scientific">viral metagenome</name>
    <dbReference type="NCBI Taxonomy" id="1070528"/>
    <lineage>
        <taxon>unclassified sequences</taxon>
        <taxon>metagenomes</taxon>
        <taxon>organismal metagenomes</taxon>
    </lineage>
</organism>
<accession>A0A6C0EC51</accession>
<evidence type="ECO:0000313" key="1">
    <source>
        <dbReference type="EMBL" id="QHT26674.1"/>
    </source>
</evidence>
<dbReference type="AlphaFoldDB" id="A0A6C0EC51"/>
<sequence length="154" mass="18329">MKIIFYSNNCEKCLKIKKHIASLNFIHFFKFINIDENYNNIEYSKIIMKIDNNDLPLLLDTELNQPLKGELIYDYLKNIKYFNISTNNIKNIIPDNPIIEENMSGYNKNVSFTNLSLDHDNANNLDIIKENNETENENIQPIKNKKFKYYLLKR</sequence>
<evidence type="ECO:0008006" key="2">
    <source>
        <dbReference type="Google" id="ProtNLM"/>
    </source>
</evidence>
<protein>
    <recommendedName>
        <fullName evidence="2">Glutaredoxin domain-containing protein</fullName>
    </recommendedName>
</protein>
<name>A0A6C0EC51_9ZZZZ</name>
<dbReference type="EMBL" id="MN739800">
    <property type="protein sequence ID" value="QHT26674.1"/>
    <property type="molecule type" value="Genomic_DNA"/>
</dbReference>